<evidence type="ECO:0000256" key="1">
    <source>
        <dbReference type="SAM" id="Phobius"/>
    </source>
</evidence>
<comment type="caution">
    <text evidence="2">The sequence shown here is derived from an EMBL/GenBank/DDBJ whole genome shotgun (WGS) entry which is preliminary data.</text>
</comment>
<proteinExistence type="predicted"/>
<protein>
    <submittedName>
        <fullName evidence="2">Uncharacterized protein</fullName>
    </submittedName>
</protein>
<evidence type="ECO:0000313" key="3">
    <source>
        <dbReference type="Proteomes" id="UP000324831"/>
    </source>
</evidence>
<feature type="transmembrane region" description="Helical" evidence="1">
    <location>
        <begin position="6"/>
        <end position="28"/>
    </location>
</feature>
<keyword evidence="1" id="KW-1133">Transmembrane helix</keyword>
<reference evidence="2 3" key="1">
    <citation type="submission" date="2019-01" db="EMBL/GenBank/DDBJ databases">
        <title>Draft genome sequences of Candidatus Mycoplasma haemohominis SWG34-3 identified from a patient with pyrexia, anemia and liver dysfunction.</title>
        <authorList>
            <person name="Sekizuka T."/>
            <person name="Hattori N."/>
            <person name="Katano H."/>
            <person name="Takuma T."/>
            <person name="Ito T."/>
            <person name="Arai N."/>
            <person name="Yanai R."/>
            <person name="Ishii S."/>
            <person name="Miura Y."/>
            <person name="Tokunaga T."/>
            <person name="Watanabe H."/>
            <person name="Nomura N."/>
            <person name="Eguchi J."/>
            <person name="Arai T."/>
            <person name="Hasegawa H."/>
            <person name="Nakamaki T."/>
            <person name="Wakita T."/>
            <person name="Niki Y."/>
            <person name="Kuroda M."/>
        </authorList>
    </citation>
    <scope>NUCLEOTIDE SEQUENCE [LARGE SCALE GENOMIC DNA]</scope>
    <source>
        <strain evidence="2">SWG34-3</strain>
    </source>
</reference>
<evidence type="ECO:0000313" key="2">
    <source>
        <dbReference type="EMBL" id="GCE63566.1"/>
    </source>
</evidence>
<keyword evidence="1" id="KW-0812">Transmembrane</keyword>
<accession>A0A478FT52</accession>
<gene>
    <name evidence="2" type="ORF">MHSWG343_05630</name>
</gene>
<keyword evidence="1" id="KW-0472">Membrane</keyword>
<dbReference type="AlphaFoldDB" id="A0A478FT52"/>
<dbReference type="EMBL" id="BIMN01000002">
    <property type="protein sequence ID" value="GCE63566.1"/>
    <property type="molecule type" value="Genomic_DNA"/>
</dbReference>
<name>A0A478FT52_9MOLU</name>
<dbReference type="Proteomes" id="UP000324831">
    <property type="component" value="Unassembled WGS sequence"/>
</dbReference>
<sequence length="264" mass="29217">MALIKAIVIGGSLVAIGGGGGYYIFTLFDEPAPKVSIKEATAGKFGDDFQLHFMDATGNENDIWWQTRFEHIESIGTLQNNGKTNEDELLSDEFKKNVINNIEKLKEVCRTAYGKATSEIHIPGDASSDKENKKKYEQNIWSFCSIEGSMPITVESSEQDEYKKYKTGGTDVAKFGGTKKESLISTKDEKNNLFWEIQAKAFFAGKINLSESTSAFKTLKEKSDKAQKTVEALKEACESKYQSTGTEQDTLKVCSLKGKNHAGN</sequence>
<organism evidence="2 3">
    <name type="scientific">Candidatus Mycoplasma haematohominis</name>
    <dbReference type="NCBI Taxonomy" id="1494318"/>
    <lineage>
        <taxon>Bacteria</taxon>
        <taxon>Bacillati</taxon>
        <taxon>Mycoplasmatota</taxon>
        <taxon>Mollicutes</taxon>
        <taxon>Mycoplasmataceae</taxon>
        <taxon>Mycoplasma</taxon>
    </lineage>
</organism>